<evidence type="ECO:0000256" key="2">
    <source>
        <dbReference type="ARBA" id="ARBA00023015"/>
    </source>
</evidence>
<proteinExistence type="inferred from homology"/>
<name>A0A841K763_9BACT</name>
<comment type="caution">
    <text evidence="10">The sequence shown here is derived from an EMBL/GenBank/DDBJ whole genome shotgun (WGS) entry which is preliminary data.</text>
</comment>
<dbReference type="InterPro" id="IPR013324">
    <property type="entry name" value="RNA_pol_sigma_r3/r4-like"/>
</dbReference>
<dbReference type="GO" id="GO:0006352">
    <property type="term" value="P:DNA-templated transcription initiation"/>
    <property type="evidence" value="ECO:0007669"/>
    <property type="project" value="InterPro"/>
</dbReference>
<dbReference type="Gene3D" id="1.10.1740.10">
    <property type="match status" value="1"/>
</dbReference>
<dbReference type="NCBIfam" id="TIGR02937">
    <property type="entry name" value="sigma70-ECF"/>
    <property type="match status" value="1"/>
</dbReference>
<evidence type="ECO:0000313" key="10">
    <source>
        <dbReference type="EMBL" id="MBB6146428.1"/>
    </source>
</evidence>
<keyword evidence="3 6" id="KW-0731">Sigma factor</keyword>
<dbReference type="OrthoDB" id="9785675at2"/>
<dbReference type="PANTHER" id="PTHR43133">
    <property type="entry name" value="RNA POLYMERASE ECF-TYPE SIGMA FACTO"/>
    <property type="match status" value="1"/>
</dbReference>
<dbReference type="GO" id="GO:0003677">
    <property type="term" value="F:DNA binding"/>
    <property type="evidence" value="ECO:0007669"/>
    <property type="project" value="UniProtKB-KW"/>
</dbReference>
<dbReference type="InterPro" id="IPR014284">
    <property type="entry name" value="RNA_pol_sigma-70_dom"/>
</dbReference>
<dbReference type="InterPro" id="IPR000838">
    <property type="entry name" value="RNA_pol_sigma70_ECF_CS"/>
</dbReference>
<dbReference type="EMBL" id="JACHEK010000009">
    <property type="protein sequence ID" value="MBB6146428.1"/>
    <property type="molecule type" value="Genomic_DNA"/>
</dbReference>
<dbReference type="InterPro" id="IPR013249">
    <property type="entry name" value="RNA_pol_sigma70_r4_t2"/>
</dbReference>
<protein>
    <recommendedName>
        <fullName evidence="6">RNA polymerase sigma factor</fullName>
    </recommendedName>
</protein>
<evidence type="ECO:0000256" key="6">
    <source>
        <dbReference type="RuleBase" id="RU000716"/>
    </source>
</evidence>
<dbReference type="InterPro" id="IPR013325">
    <property type="entry name" value="RNA_pol_sigma_r2"/>
</dbReference>
<reference evidence="10 11" key="1">
    <citation type="submission" date="2020-08" db="EMBL/GenBank/DDBJ databases">
        <title>Genomic Encyclopedia of Type Strains, Phase IV (KMG-IV): sequencing the most valuable type-strain genomes for metagenomic binning, comparative biology and taxonomic classification.</title>
        <authorList>
            <person name="Goeker M."/>
        </authorList>
    </citation>
    <scope>NUCLEOTIDE SEQUENCE [LARGE SCALE GENOMIC DNA]</scope>
    <source>
        <strain evidence="10 11">DSM 103733</strain>
    </source>
</reference>
<dbReference type="CDD" id="cd06171">
    <property type="entry name" value="Sigma70_r4"/>
    <property type="match status" value="1"/>
</dbReference>
<dbReference type="Gene3D" id="1.10.10.10">
    <property type="entry name" value="Winged helix-like DNA-binding domain superfamily/Winged helix DNA-binding domain"/>
    <property type="match status" value="1"/>
</dbReference>
<dbReference type="InterPro" id="IPR036388">
    <property type="entry name" value="WH-like_DNA-bd_sf"/>
</dbReference>
<dbReference type="GO" id="GO:0016987">
    <property type="term" value="F:sigma factor activity"/>
    <property type="evidence" value="ECO:0007669"/>
    <property type="project" value="UniProtKB-KW"/>
</dbReference>
<dbReference type="SUPFAM" id="SSF88659">
    <property type="entry name" value="Sigma3 and sigma4 domains of RNA polymerase sigma factors"/>
    <property type="match status" value="1"/>
</dbReference>
<evidence type="ECO:0000256" key="1">
    <source>
        <dbReference type="ARBA" id="ARBA00010641"/>
    </source>
</evidence>
<keyword evidence="5 6" id="KW-0804">Transcription</keyword>
<dbReference type="AlphaFoldDB" id="A0A841K763"/>
<dbReference type="RefSeq" id="WP_050058140.1">
    <property type="nucleotide sequence ID" value="NZ_JACHEK010000009.1"/>
</dbReference>
<evidence type="ECO:0000256" key="4">
    <source>
        <dbReference type="ARBA" id="ARBA00023125"/>
    </source>
</evidence>
<dbReference type="Pfam" id="PF04542">
    <property type="entry name" value="Sigma70_r2"/>
    <property type="match status" value="1"/>
</dbReference>
<dbReference type="Pfam" id="PF08281">
    <property type="entry name" value="Sigma70_r4_2"/>
    <property type="match status" value="1"/>
</dbReference>
<dbReference type="SUPFAM" id="SSF88946">
    <property type="entry name" value="Sigma2 domain of RNA polymerase sigma factors"/>
    <property type="match status" value="1"/>
</dbReference>
<dbReference type="InterPro" id="IPR039425">
    <property type="entry name" value="RNA_pol_sigma-70-like"/>
</dbReference>
<dbReference type="InterPro" id="IPR007627">
    <property type="entry name" value="RNA_pol_sigma70_r2"/>
</dbReference>
<evidence type="ECO:0000256" key="3">
    <source>
        <dbReference type="ARBA" id="ARBA00023082"/>
    </source>
</evidence>
<dbReference type="PROSITE" id="PS01063">
    <property type="entry name" value="SIGMA70_ECF"/>
    <property type="match status" value="1"/>
</dbReference>
<accession>A0A841K763</accession>
<feature type="domain" description="RNA polymerase sigma-70 region 2" evidence="8">
    <location>
        <begin position="6"/>
        <end position="71"/>
    </location>
</feature>
<gene>
    <name evidence="10" type="ORF">HNQ77_004400</name>
</gene>
<keyword evidence="11" id="KW-1185">Reference proteome</keyword>
<feature type="region of interest" description="Disordered" evidence="7">
    <location>
        <begin position="168"/>
        <end position="187"/>
    </location>
</feature>
<dbReference type="PANTHER" id="PTHR43133:SF25">
    <property type="entry name" value="RNA POLYMERASE SIGMA FACTOR RFAY-RELATED"/>
    <property type="match status" value="1"/>
</dbReference>
<dbReference type="Proteomes" id="UP000538666">
    <property type="component" value="Unassembled WGS sequence"/>
</dbReference>
<comment type="similarity">
    <text evidence="1 6">Belongs to the sigma-70 factor family. ECF subfamily.</text>
</comment>
<evidence type="ECO:0000256" key="5">
    <source>
        <dbReference type="ARBA" id="ARBA00023163"/>
    </source>
</evidence>
<feature type="domain" description="RNA polymerase sigma factor 70 region 4 type 2" evidence="9">
    <location>
        <begin position="106"/>
        <end position="159"/>
    </location>
</feature>
<evidence type="ECO:0000313" key="11">
    <source>
        <dbReference type="Proteomes" id="UP000538666"/>
    </source>
</evidence>
<keyword evidence="2 6" id="KW-0805">Transcription regulation</keyword>
<evidence type="ECO:0000259" key="8">
    <source>
        <dbReference type="Pfam" id="PF04542"/>
    </source>
</evidence>
<organism evidence="10 11">
    <name type="scientific">Silvibacterium bohemicum</name>
    <dbReference type="NCBI Taxonomy" id="1577686"/>
    <lineage>
        <taxon>Bacteria</taxon>
        <taxon>Pseudomonadati</taxon>
        <taxon>Acidobacteriota</taxon>
        <taxon>Terriglobia</taxon>
        <taxon>Terriglobales</taxon>
        <taxon>Acidobacteriaceae</taxon>
        <taxon>Silvibacterium</taxon>
    </lineage>
</organism>
<sequence>MYDTAFMQHLSGLYGYAMALTRNDSEAQDLVQETCLRALPKLGSLRADSNLKSWLFTILRNIWLNQLRQKRSASNFAELDTDESIADLVQEPSQNPHDSYVGKMEREWVRQAIERLPVASREIILLREYEELSYQEIADVLECPPGTVMSRLARARSKLRSLLSTTDYFPAEPSADGEKLSSRSSGK</sequence>
<evidence type="ECO:0000256" key="7">
    <source>
        <dbReference type="SAM" id="MobiDB-lite"/>
    </source>
</evidence>
<evidence type="ECO:0000259" key="9">
    <source>
        <dbReference type="Pfam" id="PF08281"/>
    </source>
</evidence>
<keyword evidence="4 6" id="KW-0238">DNA-binding</keyword>